<dbReference type="OrthoDB" id="5958943at2759"/>
<dbReference type="Gene3D" id="1.10.1040.10">
    <property type="entry name" value="N-(1-d-carboxylethyl)-l-norvaline Dehydrogenase, domain 2"/>
    <property type="match status" value="1"/>
</dbReference>
<comment type="caution">
    <text evidence="8">The sequence shown here is derived from an EMBL/GenBank/DDBJ whole genome shotgun (WGS) entry which is preliminary data.</text>
</comment>
<dbReference type="InterPro" id="IPR036291">
    <property type="entry name" value="NAD(P)-bd_dom_sf"/>
</dbReference>
<dbReference type="STRING" id="246404.A0A507FGJ9"/>
<dbReference type="NCBIfam" id="NF004474">
    <property type="entry name" value="PRK05808.1"/>
    <property type="match status" value="1"/>
</dbReference>
<dbReference type="Pfam" id="PF02737">
    <property type="entry name" value="3HCDH_N"/>
    <property type="match status" value="1"/>
</dbReference>
<dbReference type="GO" id="GO:0016616">
    <property type="term" value="F:oxidoreductase activity, acting on the CH-OH group of donors, NAD or NADP as acceptor"/>
    <property type="evidence" value="ECO:0007669"/>
    <property type="project" value="InterPro"/>
</dbReference>
<feature type="binding site" evidence="5">
    <location>
        <position position="53"/>
    </location>
    <ligand>
        <name>NAD(+)</name>
        <dbReference type="ChEBI" id="CHEBI:57540"/>
    </ligand>
</feature>
<dbReference type="PANTHER" id="PTHR48075">
    <property type="entry name" value="3-HYDROXYACYL-COA DEHYDROGENASE FAMILY PROTEIN"/>
    <property type="match status" value="1"/>
</dbReference>
<name>A0A507FGJ9_9FUNG</name>
<comment type="similarity">
    <text evidence="2">Belongs to the 3-hydroxyacyl-CoA dehydrogenase family.</text>
</comment>
<comment type="pathway">
    <text evidence="1">Lipid metabolism; fatty acid beta-oxidation.</text>
</comment>
<evidence type="ECO:0000256" key="1">
    <source>
        <dbReference type="ARBA" id="ARBA00005005"/>
    </source>
</evidence>
<feature type="domain" description="3-hydroxyacyl-CoA dehydrogenase NAD binding" evidence="7">
    <location>
        <begin position="25"/>
        <end position="203"/>
    </location>
</feature>
<feature type="binding site" evidence="5">
    <location>
        <position position="163"/>
    </location>
    <ligand>
        <name>NAD(+)</name>
        <dbReference type="ChEBI" id="CHEBI:57540"/>
    </ligand>
</feature>
<evidence type="ECO:0000256" key="3">
    <source>
        <dbReference type="ARBA" id="ARBA00023002"/>
    </source>
</evidence>
<evidence type="ECO:0000256" key="5">
    <source>
        <dbReference type="PIRSR" id="PIRSR000105-2"/>
    </source>
</evidence>
<keyword evidence="9" id="KW-1185">Reference proteome</keyword>
<gene>
    <name evidence="8" type="ORF">CcCBS67573_g03251</name>
</gene>
<proteinExistence type="inferred from homology"/>
<dbReference type="InterPro" id="IPR006180">
    <property type="entry name" value="3-OHacyl-CoA_DH_CS"/>
</dbReference>
<organism evidence="8 9">
    <name type="scientific">Chytriomyces confervae</name>
    <dbReference type="NCBI Taxonomy" id="246404"/>
    <lineage>
        <taxon>Eukaryota</taxon>
        <taxon>Fungi</taxon>
        <taxon>Fungi incertae sedis</taxon>
        <taxon>Chytridiomycota</taxon>
        <taxon>Chytridiomycota incertae sedis</taxon>
        <taxon>Chytridiomycetes</taxon>
        <taxon>Chytridiales</taxon>
        <taxon>Chytriomycetaceae</taxon>
        <taxon>Chytriomyces</taxon>
    </lineage>
</organism>
<dbReference type="InterPro" id="IPR006176">
    <property type="entry name" value="3-OHacyl-CoA_DH_NAD-bd"/>
</dbReference>
<dbReference type="InterPro" id="IPR013328">
    <property type="entry name" value="6PGD_dom2"/>
</dbReference>
<keyword evidence="3" id="KW-0560">Oxidoreductase</keyword>
<evidence type="ECO:0000256" key="4">
    <source>
        <dbReference type="PIRSR" id="PIRSR000105-1"/>
    </source>
</evidence>
<feature type="binding site" evidence="5">
    <location>
        <begin position="29"/>
        <end position="34"/>
    </location>
    <ligand>
        <name>NAD(+)</name>
        <dbReference type="ChEBI" id="CHEBI:57540"/>
    </ligand>
</feature>
<dbReference type="GO" id="GO:0006631">
    <property type="term" value="P:fatty acid metabolic process"/>
    <property type="evidence" value="ECO:0007669"/>
    <property type="project" value="InterPro"/>
</dbReference>
<keyword evidence="5" id="KW-0520">NAD</keyword>
<dbReference type="InterPro" id="IPR008927">
    <property type="entry name" value="6-PGluconate_DH-like_C_sf"/>
</dbReference>
<evidence type="ECO:0000313" key="9">
    <source>
        <dbReference type="Proteomes" id="UP000320333"/>
    </source>
</evidence>
<dbReference type="AlphaFoldDB" id="A0A507FGJ9"/>
<reference evidence="8 9" key="1">
    <citation type="journal article" date="2019" name="Sci. Rep.">
        <title>Comparative genomics of chytrid fungi reveal insights into the obligate biotrophic and pathogenic lifestyle of Synchytrium endobioticum.</title>
        <authorList>
            <person name="van de Vossenberg B.T.L.H."/>
            <person name="Warris S."/>
            <person name="Nguyen H.D.T."/>
            <person name="van Gent-Pelzer M.P.E."/>
            <person name="Joly D.L."/>
            <person name="van de Geest H.C."/>
            <person name="Bonants P.J.M."/>
            <person name="Smith D.S."/>
            <person name="Levesque C.A."/>
            <person name="van der Lee T.A.J."/>
        </authorList>
    </citation>
    <scope>NUCLEOTIDE SEQUENCE [LARGE SCALE GENOMIC DNA]</scope>
    <source>
        <strain evidence="8 9">CBS 675.73</strain>
    </source>
</reference>
<sequence>MLRALTSTSRRAFSTSLTTDGVKSIGVIGAGQMGIGIAQVSAQNANTPVLLLDADENQLAKGLASIAGAMNKAIAKGKLTAEIRDATLGRIKTTTNIADFSSADFIIEAVSENPSLKRELFLNLDKIAPKHAILASNTSSISITKIAAATTRPGKVIGMHFMNPVPVMKLVEIIPGLATSDETLKTTLELAHKMNKITTESKDVPGFIANRVLMPYINEAIFVLQEGIASKEHIDTTMKLGTNVPMGPLTLADFIGLDTCLAIMRVLHTQLGDTKYRPSPLLVKYVDAGWLGKKSGRGFYDYTK</sequence>
<dbReference type="Pfam" id="PF00725">
    <property type="entry name" value="3HCDH"/>
    <property type="match status" value="1"/>
</dbReference>
<feature type="binding site" evidence="5">
    <location>
        <position position="139"/>
    </location>
    <ligand>
        <name>NAD(+)</name>
        <dbReference type="ChEBI" id="CHEBI:57540"/>
    </ligand>
</feature>
<dbReference type="Proteomes" id="UP000320333">
    <property type="component" value="Unassembled WGS sequence"/>
</dbReference>
<dbReference type="InterPro" id="IPR006108">
    <property type="entry name" value="3HC_DH_C"/>
</dbReference>
<protein>
    <recommendedName>
        <fullName evidence="10">3-hydroxybutyryl-CoA dehydrogenase</fullName>
    </recommendedName>
</protein>
<feature type="binding site" evidence="5">
    <location>
        <position position="117"/>
    </location>
    <ligand>
        <name>NAD(+)</name>
        <dbReference type="ChEBI" id="CHEBI:57540"/>
    </ligand>
</feature>
<dbReference type="PIRSF" id="PIRSF000105">
    <property type="entry name" value="HCDH"/>
    <property type="match status" value="1"/>
</dbReference>
<feature type="domain" description="3-hydroxyacyl-CoA dehydrogenase C-terminal" evidence="6">
    <location>
        <begin position="206"/>
        <end position="302"/>
    </location>
</feature>
<dbReference type="PANTHER" id="PTHR48075:SF5">
    <property type="entry name" value="3-HYDROXYBUTYRYL-COA DEHYDROGENASE"/>
    <property type="match status" value="1"/>
</dbReference>
<evidence type="ECO:0000259" key="7">
    <source>
        <dbReference type="Pfam" id="PF02737"/>
    </source>
</evidence>
<evidence type="ECO:0000259" key="6">
    <source>
        <dbReference type="Pfam" id="PF00725"/>
    </source>
</evidence>
<dbReference type="Gene3D" id="3.40.50.720">
    <property type="entry name" value="NAD(P)-binding Rossmann-like Domain"/>
    <property type="match status" value="1"/>
</dbReference>
<evidence type="ECO:0000313" key="8">
    <source>
        <dbReference type="EMBL" id="TPX75489.1"/>
    </source>
</evidence>
<dbReference type="EMBL" id="QEAP01000079">
    <property type="protein sequence ID" value="TPX75489.1"/>
    <property type="molecule type" value="Genomic_DNA"/>
</dbReference>
<feature type="binding site" evidence="5">
    <location>
        <position position="294"/>
    </location>
    <ligand>
        <name>NAD(+)</name>
        <dbReference type="ChEBI" id="CHEBI:57540"/>
    </ligand>
</feature>
<dbReference type="InterPro" id="IPR022694">
    <property type="entry name" value="3-OHacyl-CoA_DH"/>
</dbReference>
<dbReference type="PROSITE" id="PS00067">
    <property type="entry name" value="3HCDH"/>
    <property type="match status" value="1"/>
</dbReference>
<evidence type="ECO:0000256" key="2">
    <source>
        <dbReference type="ARBA" id="ARBA00009463"/>
    </source>
</evidence>
<feature type="site" description="Important for catalytic activity" evidence="4">
    <location>
        <position position="160"/>
    </location>
</feature>
<dbReference type="FunFam" id="3.40.50.720:FF:000009">
    <property type="entry name" value="Fatty oxidation complex, alpha subunit"/>
    <property type="match status" value="1"/>
</dbReference>
<dbReference type="SUPFAM" id="SSF48179">
    <property type="entry name" value="6-phosphogluconate dehydrogenase C-terminal domain-like"/>
    <property type="match status" value="1"/>
</dbReference>
<dbReference type="GO" id="GO:0070403">
    <property type="term" value="F:NAD+ binding"/>
    <property type="evidence" value="ECO:0007669"/>
    <property type="project" value="InterPro"/>
</dbReference>
<accession>A0A507FGJ9</accession>
<dbReference type="SUPFAM" id="SSF51735">
    <property type="entry name" value="NAD(P)-binding Rossmann-fold domains"/>
    <property type="match status" value="1"/>
</dbReference>
<evidence type="ECO:0008006" key="10">
    <source>
        <dbReference type="Google" id="ProtNLM"/>
    </source>
</evidence>
<feature type="binding site" evidence="5">
    <location>
        <position position="112"/>
    </location>
    <ligand>
        <name>NAD(+)</name>
        <dbReference type="ChEBI" id="CHEBI:57540"/>
    </ligand>
</feature>